<gene>
    <name evidence="8" type="ORF">CTI12_AA455360</name>
</gene>
<dbReference type="EMBL" id="PKPP01007808">
    <property type="protein sequence ID" value="PWA52383.1"/>
    <property type="molecule type" value="Genomic_DNA"/>
</dbReference>
<accession>A0A2U1LTQ8</accession>
<keyword evidence="6" id="KW-0472">Membrane</keyword>
<protein>
    <submittedName>
        <fullName evidence="8">MLO-like protein 6</fullName>
    </submittedName>
</protein>
<evidence type="ECO:0000256" key="6">
    <source>
        <dbReference type="ARBA" id="ARBA00023136"/>
    </source>
</evidence>
<evidence type="ECO:0000256" key="4">
    <source>
        <dbReference type="ARBA" id="ARBA00022821"/>
    </source>
</evidence>
<dbReference type="Pfam" id="PF03094">
    <property type="entry name" value="Mlo"/>
    <property type="match status" value="1"/>
</dbReference>
<dbReference type="GO" id="GO:0016020">
    <property type="term" value="C:membrane"/>
    <property type="evidence" value="ECO:0007669"/>
    <property type="project" value="UniProtKB-SubCell"/>
</dbReference>
<dbReference type="STRING" id="35608.A0A2U1LTQ8"/>
<proteinExistence type="inferred from homology"/>
<dbReference type="AlphaFoldDB" id="A0A2U1LTQ8"/>
<evidence type="ECO:0000313" key="8">
    <source>
        <dbReference type="EMBL" id="PWA52383.1"/>
    </source>
</evidence>
<evidence type="ECO:0000256" key="7">
    <source>
        <dbReference type="ARBA" id="ARBA00023265"/>
    </source>
</evidence>
<keyword evidence="3" id="KW-0812">Transmembrane</keyword>
<evidence type="ECO:0000256" key="2">
    <source>
        <dbReference type="ARBA" id="ARBA00006574"/>
    </source>
</evidence>
<name>A0A2U1LTQ8_ARTAN</name>
<keyword evidence="7" id="KW-0568">Pathogenesis-related protein</keyword>
<evidence type="ECO:0000256" key="3">
    <source>
        <dbReference type="ARBA" id="ARBA00022692"/>
    </source>
</evidence>
<keyword evidence="9" id="KW-1185">Reference proteome</keyword>
<comment type="similarity">
    <text evidence="2">Belongs to the MLO family.</text>
</comment>
<sequence length="102" mass="12338">MRHEAHCGNVYFRDTSARNQEVPGNPIIRYGSIMQKGSFGYWTKYRALICGVIFKQLIVDLISPKMRKWRAWKDETMMIEYQYNNARERFRFARETTFGHWH</sequence>
<dbReference type="Proteomes" id="UP000245207">
    <property type="component" value="Unassembled WGS sequence"/>
</dbReference>
<keyword evidence="4" id="KW-0611">Plant defense</keyword>
<keyword evidence="5" id="KW-1133">Transmembrane helix</keyword>
<organism evidence="8 9">
    <name type="scientific">Artemisia annua</name>
    <name type="common">Sweet wormwood</name>
    <dbReference type="NCBI Taxonomy" id="35608"/>
    <lineage>
        <taxon>Eukaryota</taxon>
        <taxon>Viridiplantae</taxon>
        <taxon>Streptophyta</taxon>
        <taxon>Embryophyta</taxon>
        <taxon>Tracheophyta</taxon>
        <taxon>Spermatophyta</taxon>
        <taxon>Magnoliopsida</taxon>
        <taxon>eudicotyledons</taxon>
        <taxon>Gunneridae</taxon>
        <taxon>Pentapetalae</taxon>
        <taxon>asterids</taxon>
        <taxon>campanulids</taxon>
        <taxon>Asterales</taxon>
        <taxon>Asteraceae</taxon>
        <taxon>Asteroideae</taxon>
        <taxon>Anthemideae</taxon>
        <taxon>Artemisiinae</taxon>
        <taxon>Artemisia</taxon>
    </lineage>
</organism>
<evidence type="ECO:0000313" key="9">
    <source>
        <dbReference type="Proteomes" id="UP000245207"/>
    </source>
</evidence>
<dbReference type="InterPro" id="IPR004326">
    <property type="entry name" value="Mlo"/>
</dbReference>
<evidence type="ECO:0000256" key="5">
    <source>
        <dbReference type="ARBA" id="ARBA00022989"/>
    </source>
</evidence>
<evidence type="ECO:0000256" key="1">
    <source>
        <dbReference type="ARBA" id="ARBA00004141"/>
    </source>
</evidence>
<dbReference type="GO" id="GO:0006952">
    <property type="term" value="P:defense response"/>
    <property type="evidence" value="ECO:0007669"/>
    <property type="project" value="UniProtKB-KW"/>
</dbReference>
<comment type="caution">
    <text evidence="8">The sequence shown here is derived from an EMBL/GenBank/DDBJ whole genome shotgun (WGS) entry which is preliminary data.</text>
</comment>
<comment type="subcellular location">
    <subcellularLocation>
        <location evidence="1">Membrane</location>
        <topology evidence="1">Multi-pass membrane protein</topology>
    </subcellularLocation>
</comment>
<reference evidence="8 9" key="1">
    <citation type="journal article" date="2018" name="Mol. Plant">
        <title>The genome of Artemisia annua provides insight into the evolution of Asteraceae family and artemisinin biosynthesis.</title>
        <authorList>
            <person name="Shen Q."/>
            <person name="Zhang L."/>
            <person name="Liao Z."/>
            <person name="Wang S."/>
            <person name="Yan T."/>
            <person name="Shi P."/>
            <person name="Liu M."/>
            <person name="Fu X."/>
            <person name="Pan Q."/>
            <person name="Wang Y."/>
            <person name="Lv Z."/>
            <person name="Lu X."/>
            <person name="Zhang F."/>
            <person name="Jiang W."/>
            <person name="Ma Y."/>
            <person name="Chen M."/>
            <person name="Hao X."/>
            <person name="Li L."/>
            <person name="Tang Y."/>
            <person name="Lv G."/>
            <person name="Zhou Y."/>
            <person name="Sun X."/>
            <person name="Brodelius P.E."/>
            <person name="Rose J.K.C."/>
            <person name="Tang K."/>
        </authorList>
    </citation>
    <scope>NUCLEOTIDE SEQUENCE [LARGE SCALE GENOMIC DNA]</scope>
    <source>
        <strain evidence="9">cv. Huhao1</strain>
        <tissue evidence="8">Leaf</tissue>
    </source>
</reference>